<proteinExistence type="predicted"/>
<gene>
    <name evidence="2" type="ORF">TNIN_107851</name>
</gene>
<dbReference type="Proteomes" id="UP000886998">
    <property type="component" value="Unassembled WGS sequence"/>
</dbReference>
<keyword evidence="1" id="KW-1133">Transmembrane helix</keyword>
<name>A0A8X6YL01_9ARAC</name>
<accession>A0A8X6YL01</accession>
<reference evidence="2" key="1">
    <citation type="submission" date="2020-08" db="EMBL/GenBank/DDBJ databases">
        <title>Multicomponent nature underlies the extraordinary mechanical properties of spider dragline silk.</title>
        <authorList>
            <person name="Kono N."/>
            <person name="Nakamura H."/>
            <person name="Mori M."/>
            <person name="Yoshida Y."/>
            <person name="Ohtoshi R."/>
            <person name="Malay A.D."/>
            <person name="Moran D.A.P."/>
            <person name="Tomita M."/>
            <person name="Numata K."/>
            <person name="Arakawa K."/>
        </authorList>
    </citation>
    <scope>NUCLEOTIDE SEQUENCE</scope>
</reference>
<sequence length="125" mass="14922">MREESSDEAFRICWEEDGIRAQIADRGANRNAIMDPTVNQTDRELINRLLICPKRKTVRIHSKRKLLFFYPVVRLYNLQRLHFIAPDFWSDVHYFICFSLDIAYLILIISLVCYAVIKLELFKRL</sequence>
<keyword evidence="3" id="KW-1185">Reference proteome</keyword>
<feature type="transmembrane region" description="Helical" evidence="1">
    <location>
        <begin position="66"/>
        <end position="86"/>
    </location>
</feature>
<evidence type="ECO:0000313" key="2">
    <source>
        <dbReference type="EMBL" id="GFY72703.1"/>
    </source>
</evidence>
<dbReference type="EMBL" id="BMAV01019614">
    <property type="protein sequence ID" value="GFY72703.1"/>
    <property type="molecule type" value="Genomic_DNA"/>
</dbReference>
<dbReference type="AlphaFoldDB" id="A0A8X6YL01"/>
<keyword evidence="1" id="KW-0472">Membrane</keyword>
<comment type="caution">
    <text evidence="2">The sequence shown here is derived from an EMBL/GenBank/DDBJ whole genome shotgun (WGS) entry which is preliminary data.</text>
</comment>
<protein>
    <submittedName>
        <fullName evidence="2">Uncharacterized protein</fullName>
    </submittedName>
</protein>
<keyword evidence="1" id="KW-0812">Transmembrane</keyword>
<feature type="transmembrane region" description="Helical" evidence="1">
    <location>
        <begin position="92"/>
        <end position="117"/>
    </location>
</feature>
<evidence type="ECO:0000256" key="1">
    <source>
        <dbReference type="SAM" id="Phobius"/>
    </source>
</evidence>
<evidence type="ECO:0000313" key="3">
    <source>
        <dbReference type="Proteomes" id="UP000886998"/>
    </source>
</evidence>
<organism evidence="2 3">
    <name type="scientific">Trichonephila inaurata madagascariensis</name>
    <dbReference type="NCBI Taxonomy" id="2747483"/>
    <lineage>
        <taxon>Eukaryota</taxon>
        <taxon>Metazoa</taxon>
        <taxon>Ecdysozoa</taxon>
        <taxon>Arthropoda</taxon>
        <taxon>Chelicerata</taxon>
        <taxon>Arachnida</taxon>
        <taxon>Araneae</taxon>
        <taxon>Araneomorphae</taxon>
        <taxon>Entelegynae</taxon>
        <taxon>Araneoidea</taxon>
        <taxon>Nephilidae</taxon>
        <taxon>Trichonephila</taxon>
        <taxon>Trichonephila inaurata</taxon>
    </lineage>
</organism>